<reference evidence="5 6" key="1">
    <citation type="submission" date="2016-11" db="EMBL/GenBank/DDBJ databases">
        <authorList>
            <person name="Jaros S."/>
            <person name="Januszkiewicz K."/>
            <person name="Wedrychowicz H."/>
        </authorList>
    </citation>
    <scope>NUCLEOTIDE SEQUENCE [LARGE SCALE GENOMIC DNA]</scope>
    <source>
        <strain evidence="5 6">CECT 7868</strain>
    </source>
</reference>
<dbReference type="Gene3D" id="3.40.50.10350">
    <property type="entry name" value="Glycerate kinase, domain 1"/>
    <property type="match status" value="1"/>
</dbReference>
<sequence length="381" mass="40175">MKVVIAPDSFKESLSAQQVCEAIRTGMVRVWPEAEFVCIPVADGGEGTVQALVDATQGQIVHTRVTSPLGEQTDAFYGLLGDQQTAVVEMAQASGLHLVPREQRDPKRTTSYGTGQLILHALDHDASRFIIGLGGSATNDGGAGMLSALGARFFSDDKEIFRPSGQDLATLTHIDISGFDPRLRHCDIQVACDVDNPLCGEYGATAIYGPQKGATEADIDWLERGLLQFGRLTEQLTGKPVINQPGAGAAGGMGAALLAYTPAILKPGTGIITTTVRLSEHLADADLVVTGEGRIDHQTIHGKTPVGVASIAKQYHLPVIALAGCTGKNYQAVYQHGIDAVFTIVPGPVSLSQALTTAAANLTDTAENIARMWQLSAPRES</sequence>
<name>A0A1M5ZDZ6_9VIBR</name>
<keyword evidence="2 4" id="KW-0808">Transferase</keyword>
<dbReference type="InterPro" id="IPR036129">
    <property type="entry name" value="Glycerate_kinase_sf"/>
</dbReference>
<dbReference type="GO" id="GO:0031388">
    <property type="term" value="P:organic acid phosphorylation"/>
    <property type="evidence" value="ECO:0007669"/>
    <property type="project" value="UniProtKB-UniRule"/>
</dbReference>
<dbReference type="InterPro" id="IPR004381">
    <property type="entry name" value="Glycerate_kinase"/>
</dbReference>
<organism evidence="5 6">
    <name type="scientific">Vibrio aerogenes CECT 7868</name>
    <dbReference type="NCBI Taxonomy" id="1216006"/>
    <lineage>
        <taxon>Bacteria</taxon>
        <taxon>Pseudomonadati</taxon>
        <taxon>Pseudomonadota</taxon>
        <taxon>Gammaproteobacteria</taxon>
        <taxon>Vibrionales</taxon>
        <taxon>Vibrionaceae</taxon>
        <taxon>Vibrio</taxon>
    </lineage>
</organism>
<dbReference type="InterPro" id="IPR018193">
    <property type="entry name" value="Glyc_kinase_flavodox-like_fold"/>
</dbReference>
<evidence type="ECO:0000256" key="1">
    <source>
        <dbReference type="ARBA" id="ARBA00006284"/>
    </source>
</evidence>
<accession>A0A1M5ZDZ6</accession>
<evidence type="ECO:0000256" key="4">
    <source>
        <dbReference type="PIRNR" id="PIRNR006078"/>
    </source>
</evidence>
<keyword evidence="3 4" id="KW-0418">Kinase</keyword>
<evidence type="ECO:0000313" key="5">
    <source>
        <dbReference type="EMBL" id="SHI22450.1"/>
    </source>
</evidence>
<dbReference type="EMBL" id="FQXZ01000027">
    <property type="protein sequence ID" value="SHI22450.1"/>
    <property type="molecule type" value="Genomic_DNA"/>
</dbReference>
<dbReference type="InterPro" id="IPR018197">
    <property type="entry name" value="Glycerate_kinase_RE-like"/>
</dbReference>
<proteinExistence type="inferred from homology"/>
<dbReference type="PIRSF" id="PIRSF006078">
    <property type="entry name" value="GlxK"/>
    <property type="match status" value="1"/>
</dbReference>
<dbReference type="OrthoDB" id="9774290at2"/>
<gene>
    <name evidence="5" type="primary">glxK</name>
    <name evidence="5" type="ORF">VA7868_02613</name>
</gene>
<dbReference type="STRING" id="1216006.VA7868_02613"/>
<dbReference type="Proteomes" id="UP000184608">
    <property type="component" value="Unassembled WGS sequence"/>
</dbReference>
<dbReference type="Pfam" id="PF02595">
    <property type="entry name" value="Gly_kinase"/>
    <property type="match status" value="1"/>
</dbReference>
<dbReference type="PANTHER" id="PTHR21599:SF0">
    <property type="entry name" value="GLYCERATE KINASE"/>
    <property type="match status" value="1"/>
</dbReference>
<dbReference type="AlphaFoldDB" id="A0A1M5ZDZ6"/>
<keyword evidence="6" id="KW-1185">Reference proteome</keyword>
<dbReference type="EC" id="2.7.1.31" evidence="5"/>
<comment type="similarity">
    <text evidence="1 4">Belongs to the glycerate kinase type-1 family.</text>
</comment>
<dbReference type="NCBIfam" id="TIGR00045">
    <property type="entry name" value="glycerate kinase"/>
    <property type="match status" value="1"/>
</dbReference>
<evidence type="ECO:0000256" key="3">
    <source>
        <dbReference type="ARBA" id="ARBA00022777"/>
    </source>
</evidence>
<dbReference type="SUPFAM" id="SSF110738">
    <property type="entry name" value="Glycerate kinase I"/>
    <property type="match status" value="1"/>
</dbReference>
<protein>
    <submittedName>
        <fullName evidence="5">Glycerate kinase</fullName>
        <ecNumber evidence="5">2.7.1.31</ecNumber>
    </submittedName>
</protein>
<dbReference type="PANTHER" id="PTHR21599">
    <property type="entry name" value="GLYCERATE KINASE"/>
    <property type="match status" value="1"/>
</dbReference>
<evidence type="ECO:0000256" key="2">
    <source>
        <dbReference type="ARBA" id="ARBA00022679"/>
    </source>
</evidence>
<evidence type="ECO:0000313" key="6">
    <source>
        <dbReference type="Proteomes" id="UP000184608"/>
    </source>
</evidence>
<dbReference type="GO" id="GO:0008887">
    <property type="term" value="F:glycerate kinase activity"/>
    <property type="evidence" value="ECO:0007669"/>
    <property type="project" value="UniProtKB-UniRule"/>
</dbReference>
<dbReference type="RefSeq" id="WP_073604264.1">
    <property type="nucleotide sequence ID" value="NZ_FQXZ01000027.1"/>
</dbReference>
<dbReference type="Gene3D" id="3.90.1510.10">
    <property type="entry name" value="Glycerate kinase, domain 2"/>
    <property type="match status" value="1"/>
</dbReference>